<accession>A0A0U1TYA8</accession>
<feature type="chain" id="PRO_5006829255" evidence="1">
    <location>
        <begin position="26"/>
        <end position="159"/>
    </location>
</feature>
<keyword evidence="1" id="KW-0732">Signal</keyword>
<dbReference type="PROSITE" id="PS51257">
    <property type="entry name" value="PROKAR_LIPOPROTEIN"/>
    <property type="match status" value="1"/>
</dbReference>
<dbReference type="EMBL" id="EU252167">
    <property type="protein sequence ID" value="ACD11764.1"/>
    <property type="molecule type" value="mRNA"/>
</dbReference>
<dbReference type="AlphaFoldDB" id="A0A0U1TYA8"/>
<protein>
    <submittedName>
        <fullName evidence="2">Uncharacterized protein</fullName>
    </submittedName>
</protein>
<name>A0A0U1TYA8_ISOMC</name>
<evidence type="ECO:0000313" key="2">
    <source>
        <dbReference type="EMBL" id="ACD11764.1"/>
    </source>
</evidence>
<evidence type="ECO:0000256" key="1">
    <source>
        <dbReference type="SAM" id="SignalP"/>
    </source>
</evidence>
<feature type="signal peptide" evidence="1">
    <location>
        <begin position="1"/>
        <end position="25"/>
    </location>
</feature>
<organism evidence="2">
    <name type="scientific">Isometrus maculatus</name>
    <name type="common">Lesser brown scorpion</name>
    <name type="synonym">Scorpio maculatus</name>
    <dbReference type="NCBI Taxonomy" id="497827"/>
    <lineage>
        <taxon>Eukaryota</taxon>
        <taxon>Metazoa</taxon>
        <taxon>Ecdysozoa</taxon>
        <taxon>Arthropoda</taxon>
        <taxon>Chelicerata</taxon>
        <taxon>Arachnida</taxon>
        <taxon>Scorpiones</taxon>
        <taxon>Buthida</taxon>
        <taxon>Buthoidea</taxon>
        <taxon>Buthidae</taxon>
        <taxon>Isometrus</taxon>
    </lineage>
</organism>
<reference evidence="2" key="1">
    <citation type="submission" date="2007-10" db="EMBL/GenBank/DDBJ databases">
        <title>Classification and functional annotation of ESTs from venom glands of Isometrus maculatus.</title>
        <authorList>
            <person name="Li W."/>
            <person name="Ma Y."/>
            <person name="Zhao R."/>
            <person name="Cao Z."/>
        </authorList>
    </citation>
    <scope>NUCLEOTIDE SEQUENCE</scope>
    <source>
        <tissue evidence="2">Venom gland</tissue>
    </source>
</reference>
<proteinExistence type="evidence at transcript level"/>
<sequence>MMSSRLLSFISVILVSNFLLYSCQSDCIEDFFECLPQNDTMQSFVTAVQKCCIQTLNVTEMFSDTFWNCTVNDLFPVVMNCINEDKEDCEETLLKYFHETKQNYSNFRNQSMSRIQRPTTPDQCGDSFVTALQQADLEQCENNADEVMDPLCKCLLQEH</sequence>